<feature type="chain" id="PRO_5002642119" evidence="1">
    <location>
        <begin position="23"/>
        <end position="404"/>
    </location>
</feature>
<evidence type="ECO:0000256" key="1">
    <source>
        <dbReference type="SAM" id="SignalP"/>
    </source>
</evidence>
<dbReference type="OrthoDB" id="977906at2"/>
<gene>
    <name evidence="2" type="ORF">M23134_04296</name>
</gene>
<dbReference type="Proteomes" id="UP000004095">
    <property type="component" value="Unassembled WGS sequence"/>
</dbReference>
<dbReference type="eggNOG" id="ENOG502Z8XX">
    <property type="taxonomic scope" value="Bacteria"/>
</dbReference>
<feature type="signal peptide" evidence="1">
    <location>
        <begin position="1"/>
        <end position="22"/>
    </location>
</feature>
<name>A1ZEF5_MICM2</name>
<reference evidence="2 3" key="1">
    <citation type="submission" date="2007-01" db="EMBL/GenBank/DDBJ databases">
        <authorList>
            <person name="Haygood M."/>
            <person name="Podell S."/>
            <person name="Anderson C."/>
            <person name="Hopkinson B."/>
            <person name="Roe K."/>
            <person name="Barbeau K."/>
            <person name="Gaasterland T."/>
            <person name="Ferriera S."/>
            <person name="Johnson J."/>
            <person name="Kravitz S."/>
            <person name="Beeson K."/>
            <person name="Sutton G."/>
            <person name="Rogers Y.-H."/>
            <person name="Friedman R."/>
            <person name="Frazier M."/>
            <person name="Venter J.C."/>
        </authorList>
    </citation>
    <scope>NUCLEOTIDE SEQUENCE [LARGE SCALE GENOMIC DNA]</scope>
    <source>
        <strain evidence="2 3">ATCC 23134</strain>
    </source>
</reference>
<dbReference type="EMBL" id="AAWS01000003">
    <property type="protein sequence ID" value="EAY31463.1"/>
    <property type="molecule type" value="Genomic_DNA"/>
</dbReference>
<accession>A1ZEF5</accession>
<proteinExistence type="predicted"/>
<evidence type="ECO:0000313" key="2">
    <source>
        <dbReference type="EMBL" id="EAY31463.1"/>
    </source>
</evidence>
<comment type="caution">
    <text evidence="2">The sequence shown here is derived from an EMBL/GenBank/DDBJ whole genome shotgun (WGS) entry which is preliminary data.</text>
</comment>
<protein>
    <submittedName>
        <fullName evidence="2">Lipoprotein, putative</fullName>
    </submittedName>
</protein>
<dbReference type="AlphaFoldDB" id="A1ZEF5"/>
<dbReference type="RefSeq" id="WP_002694046.1">
    <property type="nucleotide sequence ID" value="NZ_AAWS01000003.1"/>
</dbReference>
<keyword evidence="1" id="KW-0732">Signal</keyword>
<sequence length="404" mass="46247">MKQNYYLALFAFCLLIGLQACGGEDKGNNIQQGTDTTTAQNAKDSAQTKAVTEKTVSVNPKLTAHAYLFAGLTPDNKGEMDQIFEQQGAKQHLKLFGQQWQKLENTRLKNMRKWRETELTKLNGETHNLFYPFSGPDFINAYEFFPNCDNYLMFGLEKVGNLPDFSKENAGFVSGYLSNVRNALGEIFQRNYFITTFMGSELNTNVQGVAPILLTFLARTNNHIVKVEKIQLQKDGTPKAFPLDEKLDPKKSVVGLMIEFLGKDKTKPQRIYYFGTDVRDAQMPKKMELSKFIKSFPHKISFVKSCQYTLHESQFKVMRNLILNDTEAVLQDDTGVRYEVLKENGWKVKLYGKYAWPIADFGKYTYQPKLKQAFAKDSSVKPLNFTYGYHWNTDNTSVILAFKK</sequence>
<keyword evidence="2" id="KW-0449">Lipoprotein</keyword>
<evidence type="ECO:0000313" key="3">
    <source>
        <dbReference type="Proteomes" id="UP000004095"/>
    </source>
</evidence>
<dbReference type="PROSITE" id="PS51257">
    <property type="entry name" value="PROKAR_LIPOPROTEIN"/>
    <property type="match status" value="1"/>
</dbReference>
<organism evidence="2 3">
    <name type="scientific">Microscilla marina ATCC 23134</name>
    <dbReference type="NCBI Taxonomy" id="313606"/>
    <lineage>
        <taxon>Bacteria</taxon>
        <taxon>Pseudomonadati</taxon>
        <taxon>Bacteroidota</taxon>
        <taxon>Cytophagia</taxon>
        <taxon>Cytophagales</taxon>
        <taxon>Microscillaceae</taxon>
        <taxon>Microscilla</taxon>
    </lineage>
</organism>
<keyword evidence="3" id="KW-1185">Reference proteome</keyword>